<name>A0ABW8UZM1_9RHOB</name>
<feature type="domain" description="ParB-like N-terminal" evidence="1">
    <location>
        <begin position="49"/>
        <end position="143"/>
    </location>
</feature>
<organism evidence="2 3">
    <name type="scientific">Tateyamaria armeniaca</name>
    <dbReference type="NCBI Taxonomy" id="2518930"/>
    <lineage>
        <taxon>Bacteria</taxon>
        <taxon>Pseudomonadati</taxon>
        <taxon>Pseudomonadota</taxon>
        <taxon>Alphaproteobacteria</taxon>
        <taxon>Rhodobacterales</taxon>
        <taxon>Roseobacteraceae</taxon>
        <taxon>Tateyamaria</taxon>
    </lineage>
</organism>
<evidence type="ECO:0000313" key="2">
    <source>
        <dbReference type="EMBL" id="MFL4472265.1"/>
    </source>
</evidence>
<dbReference type="RefSeq" id="WP_407594415.1">
    <property type="nucleotide sequence ID" value="NZ_JBHDIY010000003.1"/>
</dbReference>
<dbReference type="InterPro" id="IPR036086">
    <property type="entry name" value="ParB/Sulfiredoxin_sf"/>
</dbReference>
<evidence type="ECO:0000313" key="3">
    <source>
        <dbReference type="Proteomes" id="UP001627408"/>
    </source>
</evidence>
<gene>
    <name evidence="2" type="ORF">ACERZ8_21145</name>
</gene>
<dbReference type="Gene3D" id="3.90.1530.30">
    <property type="match status" value="1"/>
</dbReference>
<proteinExistence type="predicted"/>
<dbReference type="PANTHER" id="PTHR33375:SF1">
    <property type="entry name" value="CHROMOSOME-PARTITIONING PROTEIN PARB-RELATED"/>
    <property type="match status" value="1"/>
</dbReference>
<dbReference type="InterPro" id="IPR050336">
    <property type="entry name" value="Chromosome_partition/occlusion"/>
</dbReference>
<dbReference type="Proteomes" id="UP001627408">
    <property type="component" value="Unassembled WGS sequence"/>
</dbReference>
<protein>
    <submittedName>
        <fullName evidence="2">ParB/RepB/Spo0J family partition protein</fullName>
    </submittedName>
</protein>
<dbReference type="PANTHER" id="PTHR33375">
    <property type="entry name" value="CHROMOSOME-PARTITIONING PROTEIN PARB-RELATED"/>
    <property type="match status" value="1"/>
</dbReference>
<keyword evidence="3" id="KW-1185">Reference proteome</keyword>
<dbReference type="Pfam" id="PF02195">
    <property type="entry name" value="ParB_N"/>
    <property type="match status" value="1"/>
</dbReference>
<sequence>MASAISENAAAMSERQAAEAAIRAENDRLAHEYVSLKRDGGIVARVPIAEVRISKLVRDRGAADDPDFAELKTSIHDLGLSNPIQVEDTGDGYELVQGFRRLKAYKALYKETGEDRFATIPAGLVAKGEALERLYRRMIDENLVRRDISFAEMGQLAAAYARQMEIDVSKAIATLYASAGRQKRNYIGHFAALMGLIGSKLKFPEAIPRALGLRLIKALEDTPRLRDQLETVLDAHDPQTAEAELSILNQVLEFKPDGDVVRPLASSKTTLKLNRKSGPVKVTGAKGKVELRMDQDFGAVDARKLEAAVRAMLDQLDL</sequence>
<dbReference type="SUPFAM" id="SSF110849">
    <property type="entry name" value="ParB/Sulfiredoxin"/>
    <property type="match status" value="1"/>
</dbReference>
<accession>A0ABW8UZM1</accession>
<dbReference type="SMART" id="SM00470">
    <property type="entry name" value="ParB"/>
    <property type="match status" value="1"/>
</dbReference>
<dbReference type="EMBL" id="JBHDIY010000003">
    <property type="protein sequence ID" value="MFL4472265.1"/>
    <property type="molecule type" value="Genomic_DNA"/>
</dbReference>
<reference evidence="2 3" key="1">
    <citation type="submission" date="2024-08" db="EMBL/GenBank/DDBJ databases">
        <title>Tateyamaria sp. nov., isolated from marine algae.</title>
        <authorList>
            <person name="Choi B.J."/>
            <person name="Kim J.M."/>
            <person name="Lee J.K."/>
            <person name="Choi D.G."/>
            <person name="Bayburt H."/>
            <person name="Baek J.H."/>
            <person name="Han D.M."/>
            <person name="Jeon C.O."/>
        </authorList>
    </citation>
    <scope>NUCLEOTIDE SEQUENCE [LARGE SCALE GENOMIC DNA]</scope>
    <source>
        <strain evidence="2 3">KMU-156</strain>
    </source>
</reference>
<dbReference type="InterPro" id="IPR003115">
    <property type="entry name" value="ParB_N"/>
</dbReference>
<comment type="caution">
    <text evidence="2">The sequence shown here is derived from an EMBL/GenBank/DDBJ whole genome shotgun (WGS) entry which is preliminary data.</text>
</comment>
<evidence type="ECO:0000259" key="1">
    <source>
        <dbReference type="SMART" id="SM00470"/>
    </source>
</evidence>